<dbReference type="PANTHER" id="PTHR30287">
    <property type="entry name" value="MEMBRANE COMPONENT OF PREDICTED ABC SUPERFAMILY METABOLITE UPTAKE TRANSPORTER"/>
    <property type="match status" value="1"/>
</dbReference>
<dbReference type="PANTHER" id="PTHR30287:SF1">
    <property type="entry name" value="INNER MEMBRANE PROTEIN"/>
    <property type="match status" value="1"/>
</dbReference>
<feature type="transmembrane region" description="Helical" evidence="6">
    <location>
        <begin position="246"/>
        <end position="266"/>
    </location>
</feature>
<feature type="transmembrane region" description="Helical" evidence="6">
    <location>
        <begin position="661"/>
        <end position="682"/>
    </location>
</feature>
<keyword evidence="2" id="KW-1003">Cell membrane</keyword>
<evidence type="ECO:0000256" key="1">
    <source>
        <dbReference type="ARBA" id="ARBA00004651"/>
    </source>
</evidence>
<gene>
    <name evidence="8" type="ORF">GCM10011351_25400</name>
</gene>
<feature type="transmembrane region" description="Helical" evidence="6">
    <location>
        <begin position="405"/>
        <end position="427"/>
    </location>
</feature>
<dbReference type="InterPro" id="IPR003838">
    <property type="entry name" value="ABC3_permease_C"/>
</dbReference>
<evidence type="ECO:0000256" key="4">
    <source>
        <dbReference type="ARBA" id="ARBA00022989"/>
    </source>
</evidence>
<evidence type="ECO:0000256" key="5">
    <source>
        <dbReference type="ARBA" id="ARBA00023136"/>
    </source>
</evidence>
<comment type="caution">
    <text evidence="8">The sequence shown here is derived from an EMBL/GenBank/DDBJ whole genome shotgun (WGS) entry which is preliminary data.</text>
</comment>
<feature type="domain" description="ABC3 transporter permease C-terminal" evidence="7">
    <location>
        <begin position="614"/>
        <end position="727"/>
    </location>
</feature>
<dbReference type="Proteomes" id="UP000618460">
    <property type="component" value="Unassembled WGS sequence"/>
</dbReference>
<dbReference type="Pfam" id="PF02687">
    <property type="entry name" value="FtsX"/>
    <property type="match status" value="2"/>
</dbReference>
<reference evidence="8" key="1">
    <citation type="journal article" date="2014" name="Int. J. Syst. Evol. Microbiol.">
        <title>Complete genome sequence of Corynebacterium casei LMG S-19264T (=DSM 44701T), isolated from a smear-ripened cheese.</title>
        <authorList>
            <consortium name="US DOE Joint Genome Institute (JGI-PGF)"/>
            <person name="Walter F."/>
            <person name="Albersmeier A."/>
            <person name="Kalinowski J."/>
            <person name="Ruckert C."/>
        </authorList>
    </citation>
    <scope>NUCLEOTIDE SEQUENCE</scope>
    <source>
        <strain evidence="8">CGMCC 1.6333</strain>
    </source>
</reference>
<keyword evidence="4 6" id="KW-1133">Transmembrane helix</keyword>
<keyword evidence="9" id="KW-1185">Reference proteome</keyword>
<feature type="transmembrane region" description="Helical" evidence="6">
    <location>
        <begin position="702"/>
        <end position="722"/>
    </location>
</feature>
<evidence type="ECO:0000259" key="7">
    <source>
        <dbReference type="Pfam" id="PF02687"/>
    </source>
</evidence>
<name>A0A917TUH3_9BACI</name>
<dbReference type="AlphaFoldDB" id="A0A917TUH3"/>
<dbReference type="RefSeq" id="WP_117156413.1">
    <property type="nucleotide sequence ID" value="NZ_BMLG01000017.1"/>
</dbReference>
<feature type="transmembrane region" description="Helical" evidence="6">
    <location>
        <begin position="290"/>
        <end position="313"/>
    </location>
</feature>
<evidence type="ECO:0000256" key="6">
    <source>
        <dbReference type="SAM" id="Phobius"/>
    </source>
</evidence>
<comment type="subcellular location">
    <subcellularLocation>
        <location evidence="1">Cell membrane</location>
        <topology evidence="1">Multi-pass membrane protein</topology>
    </subcellularLocation>
</comment>
<accession>A0A917TUH3</accession>
<sequence length="741" mass="83952">MALRKKLWRTMLKKKAQYGAALLLVIISSMIFYSFTAAGANLIDNLNQFFEQNNVEGAQFTVSEPIQEVQSLEEAHEVTIEERYSKDVAVDDNTTLRLLNATDSINQYSVIEGEALEQDDELLIDPNFAKENDVAIGDTYPLAGETFTVVGTMAVPDYVYPLKSESGFLKNSQAFGVAVVKSTVFEQWTDAQLFYNITGIEGDKAAIKRDITQSNRILKWVDREDNNRISFIRGDIQGIKQAGETLPIGMLLITVTIIMILLWRLLKTEYAQIGTLYAIGYKKSEIIRHYVSYSAIIAILGSVLGTIFGWFLMQPLLSMFAAFYNLPVLTINPHFLYLVISLLLPVLFFVPLTYVLARRVLKIPPVVLIKGGGVQTKLNFLERSINLKRFRFTSRFKLREVLRNLPRVTFLTIGVMFATVLLLIGFVTNDSFDYLIQQNFKNVNQYNYHYTFNQLQTEIPLAGQKAASAPFVIKNKDNQSIQITALKPDNTTIHLENRAGERLDFNTTIINRSLADKLNIEKGDALTVENQLNNKTFTIKVDQIANSYLGDRVYMPLSEFNQQNDYPKRSYTSLYSKESLKIDPEALLTTTTTESTIDGYNQLIKPLQYMVIGIAIGAGIIGILIIYILVSLLIEENSYKISLMKVIGYDDKSIRRLMIDFNSWFVILGFLIGIPVTLWSMSAFLTSITTEMNLTIPVQLDWLNVVISFIVILVAYFISILLNQRKLNNVSMHEAINRSTE</sequence>
<evidence type="ECO:0000256" key="2">
    <source>
        <dbReference type="ARBA" id="ARBA00022475"/>
    </source>
</evidence>
<dbReference type="EMBL" id="BMLG01000017">
    <property type="protein sequence ID" value="GGM38157.1"/>
    <property type="molecule type" value="Genomic_DNA"/>
</dbReference>
<dbReference type="OrthoDB" id="2934570at2"/>
<feature type="transmembrane region" description="Helical" evidence="6">
    <location>
        <begin position="609"/>
        <end position="634"/>
    </location>
</feature>
<protein>
    <submittedName>
        <fullName evidence="8">Permease</fullName>
    </submittedName>
</protein>
<keyword evidence="5 6" id="KW-0472">Membrane</keyword>
<keyword evidence="3 6" id="KW-0812">Transmembrane</keyword>
<dbReference type="InterPro" id="IPR038766">
    <property type="entry name" value="Membrane_comp_ABC_pdt"/>
</dbReference>
<feature type="domain" description="ABC3 transporter permease C-terminal" evidence="7">
    <location>
        <begin position="247"/>
        <end position="365"/>
    </location>
</feature>
<reference evidence="8" key="2">
    <citation type="submission" date="2020-09" db="EMBL/GenBank/DDBJ databases">
        <authorList>
            <person name="Sun Q."/>
            <person name="Zhou Y."/>
        </authorList>
    </citation>
    <scope>NUCLEOTIDE SEQUENCE</scope>
    <source>
        <strain evidence="8">CGMCC 1.6333</strain>
    </source>
</reference>
<evidence type="ECO:0000256" key="3">
    <source>
        <dbReference type="ARBA" id="ARBA00022692"/>
    </source>
</evidence>
<proteinExistence type="predicted"/>
<evidence type="ECO:0000313" key="8">
    <source>
        <dbReference type="EMBL" id="GGM38157.1"/>
    </source>
</evidence>
<feature type="transmembrane region" description="Helical" evidence="6">
    <location>
        <begin position="335"/>
        <end position="357"/>
    </location>
</feature>
<evidence type="ECO:0000313" key="9">
    <source>
        <dbReference type="Proteomes" id="UP000618460"/>
    </source>
</evidence>
<dbReference type="GO" id="GO:0005886">
    <property type="term" value="C:plasma membrane"/>
    <property type="evidence" value="ECO:0007669"/>
    <property type="project" value="UniProtKB-SubCell"/>
</dbReference>
<organism evidence="8 9">
    <name type="scientific">Paraliobacillus quinghaiensis</name>
    <dbReference type="NCBI Taxonomy" id="470815"/>
    <lineage>
        <taxon>Bacteria</taxon>
        <taxon>Bacillati</taxon>
        <taxon>Bacillota</taxon>
        <taxon>Bacilli</taxon>
        <taxon>Bacillales</taxon>
        <taxon>Bacillaceae</taxon>
        <taxon>Paraliobacillus</taxon>
    </lineage>
</organism>